<dbReference type="HOGENOM" id="CLU_061158_0_0_0"/>
<feature type="binding site" evidence="9">
    <location>
        <position position="288"/>
    </location>
    <ligand>
        <name>substrate</name>
    </ligand>
</feature>
<evidence type="ECO:0000256" key="1">
    <source>
        <dbReference type="ARBA" id="ARBA00004739"/>
    </source>
</evidence>
<dbReference type="GO" id="GO:0000166">
    <property type="term" value="F:nucleotide binding"/>
    <property type="evidence" value="ECO:0007669"/>
    <property type="project" value="UniProtKB-KW"/>
</dbReference>
<feature type="binding site" evidence="10">
    <location>
        <begin position="187"/>
        <end position="189"/>
    </location>
    <ligand>
        <name>FAD</name>
        <dbReference type="ChEBI" id="CHEBI:57692"/>
    </ligand>
</feature>
<feature type="binding site" evidence="10">
    <location>
        <position position="163"/>
    </location>
    <ligand>
        <name>FAD</name>
        <dbReference type="ChEBI" id="CHEBI:57692"/>
    </ligand>
</feature>
<dbReference type="InterPro" id="IPR002872">
    <property type="entry name" value="Proline_DH_dom"/>
</dbReference>
<dbReference type="SUPFAM" id="SSF51730">
    <property type="entry name" value="FAD-linked oxidoreductase"/>
    <property type="match status" value="1"/>
</dbReference>
<proteinExistence type="predicted"/>
<evidence type="ECO:0000313" key="12">
    <source>
        <dbReference type="EMBL" id="AEB12864.1"/>
    </source>
</evidence>
<dbReference type="PANTHER" id="PTHR13914">
    <property type="entry name" value="PROLINE OXIDASE"/>
    <property type="match status" value="1"/>
</dbReference>
<sequence length="307" mass="35470">MGLNQVYRSVVLGVAGQPWIERLITTKGRPLALRFVAGETLEEALKAVEALEAEGVHGILDLLGEMVTSEEMACRFKDQILELIEAFGRLPYPRYVSLKLTQLGLDLSEELAYRHMTEILERARAAACFVRIDMEDSPRVDATLRIYRRLLEAGYTNVGTVLQAYLRRSEADLEALLPYKPNLRIVKGAYKEPPEVAFTDKRTVDRQYLALVRRNLEAGNPTAIATHDERIIREMKRWVRERGVPEELYEFQMLYGIRRDLQRALAREGYAVRAYVPYGRDWYPYFSRRIAERPENLFFVVRGLLRG</sequence>
<accession>F2NPT8</accession>
<evidence type="ECO:0000256" key="4">
    <source>
        <dbReference type="ARBA" id="ARBA00022741"/>
    </source>
</evidence>
<comment type="catalytic activity">
    <reaction evidence="8">
        <text>L-proline + a quinone = (S)-1-pyrroline-5-carboxylate + a quinol + H(+)</text>
        <dbReference type="Rhea" id="RHEA:23784"/>
        <dbReference type="ChEBI" id="CHEBI:15378"/>
        <dbReference type="ChEBI" id="CHEBI:17388"/>
        <dbReference type="ChEBI" id="CHEBI:24646"/>
        <dbReference type="ChEBI" id="CHEBI:60039"/>
        <dbReference type="ChEBI" id="CHEBI:132124"/>
        <dbReference type="EC" id="1.5.5.2"/>
    </reaction>
</comment>
<evidence type="ECO:0000256" key="9">
    <source>
        <dbReference type="PIRSR" id="PIRSR000196-1"/>
    </source>
</evidence>
<evidence type="ECO:0000259" key="11">
    <source>
        <dbReference type="Pfam" id="PF01619"/>
    </source>
</evidence>
<comment type="cofactor">
    <cofactor evidence="10">
        <name>FAD</name>
        <dbReference type="ChEBI" id="CHEBI:57692"/>
    </cofactor>
    <text evidence="10">Binds 1 FAD per subunit.</text>
</comment>
<feature type="binding site" evidence="9">
    <location>
        <position position="99"/>
    </location>
    <ligand>
        <name>substrate</name>
    </ligand>
</feature>
<feature type="binding site" evidence="10">
    <location>
        <position position="201"/>
    </location>
    <ligand>
        <name>FAD</name>
        <dbReference type="ChEBI" id="CHEBI:57692"/>
    </ligand>
</feature>
<protein>
    <recommendedName>
        <fullName evidence="2">proline dehydrogenase</fullName>
        <ecNumber evidence="2">1.5.5.2</ecNumber>
    </recommendedName>
</protein>
<dbReference type="UniPathway" id="UPA00261">
    <property type="reaction ID" value="UER00373"/>
</dbReference>
<dbReference type="GO" id="GO:0004657">
    <property type="term" value="F:proline dehydrogenase activity"/>
    <property type="evidence" value="ECO:0007669"/>
    <property type="project" value="UniProtKB-EC"/>
</dbReference>
<evidence type="ECO:0000256" key="7">
    <source>
        <dbReference type="ARBA" id="ARBA00023062"/>
    </source>
</evidence>
<dbReference type="STRING" id="869210.Marky_2141"/>
<keyword evidence="13" id="KW-1185">Reference proteome</keyword>
<keyword evidence="7" id="KW-0642">Proline metabolism</keyword>
<keyword evidence="3" id="KW-0285">Flavoprotein</keyword>
<comment type="pathway">
    <text evidence="1">Amino-acid degradation; L-proline degradation into L-glutamate; L-glutamate from L-proline: step 1/2.</text>
</comment>
<evidence type="ECO:0000256" key="3">
    <source>
        <dbReference type="ARBA" id="ARBA00022630"/>
    </source>
</evidence>
<dbReference type="PANTHER" id="PTHR13914:SF0">
    <property type="entry name" value="PROLINE DEHYDROGENASE 1, MITOCHONDRIAL"/>
    <property type="match status" value="1"/>
</dbReference>
<dbReference type="GO" id="GO:0010133">
    <property type="term" value="P:L-proline catabolic process to L-glutamate"/>
    <property type="evidence" value="ECO:0007669"/>
    <property type="project" value="UniProtKB-UniPathway"/>
</dbReference>
<dbReference type="InterPro" id="IPR015659">
    <property type="entry name" value="Proline_oxidase"/>
</dbReference>
<organism evidence="12 13">
    <name type="scientific">Marinithermus hydrothermalis (strain DSM 14884 / JCM 11576 / T1)</name>
    <dbReference type="NCBI Taxonomy" id="869210"/>
    <lineage>
        <taxon>Bacteria</taxon>
        <taxon>Thermotogati</taxon>
        <taxon>Deinococcota</taxon>
        <taxon>Deinococci</taxon>
        <taxon>Thermales</taxon>
        <taxon>Thermaceae</taxon>
        <taxon>Marinithermus</taxon>
    </lineage>
</organism>
<keyword evidence="4 10" id="KW-0547">Nucleotide-binding</keyword>
<evidence type="ECO:0000256" key="8">
    <source>
        <dbReference type="ARBA" id="ARBA00048779"/>
    </source>
</evidence>
<feature type="binding site" evidence="10">
    <location>
        <position position="134"/>
    </location>
    <ligand>
        <name>FAD</name>
        <dbReference type="ChEBI" id="CHEBI:57692"/>
    </ligand>
</feature>
<evidence type="ECO:0000256" key="2">
    <source>
        <dbReference type="ARBA" id="ARBA00012695"/>
    </source>
</evidence>
<feature type="domain" description="Proline dehydrogenase" evidence="11">
    <location>
        <begin position="44"/>
        <end position="299"/>
    </location>
</feature>
<evidence type="ECO:0000313" key="13">
    <source>
        <dbReference type="Proteomes" id="UP000007030"/>
    </source>
</evidence>
<dbReference type="Proteomes" id="UP000007030">
    <property type="component" value="Chromosome"/>
</dbReference>
<evidence type="ECO:0000256" key="6">
    <source>
        <dbReference type="ARBA" id="ARBA00023002"/>
    </source>
</evidence>
<dbReference type="OrthoDB" id="9773461at2"/>
<dbReference type="Gene3D" id="3.20.20.220">
    <property type="match status" value="1"/>
</dbReference>
<dbReference type="EMBL" id="CP002630">
    <property type="protein sequence ID" value="AEB12864.1"/>
    <property type="molecule type" value="Genomic_DNA"/>
</dbReference>
<dbReference type="RefSeq" id="WP_013704909.1">
    <property type="nucleotide sequence ID" value="NC_015387.1"/>
</dbReference>
<feature type="binding site" evidence="9">
    <location>
        <position position="289"/>
    </location>
    <ligand>
        <name>substrate</name>
    </ligand>
</feature>
<dbReference type="KEGG" id="mhd:Marky_2141"/>
<evidence type="ECO:0000256" key="10">
    <source>
        <dbReference type="PIRSR" id="PIRSR000196-2"/>
    </source>
</evidence>
<keyword evidence="5 10" id="KW-0274">FAD</keyword>
<evidence type="ECO:0000256" key="5">
    <source>
        <dbReference type="ARBA" id="ARBA00022827"/>
    </source>
</evidence>
<dbReference type="PIRSF" id="PIRSF000196">
    <property type="entry name" value="Pro_dehydrog"/>
    <property type="match status" value="1"/>
</dbReference>
<dbReference type="InterPro" id="IPR029041">
    <property type="entry name" value="FAD-linked_oxidoreductase-like"/>
</dbReference>
<keyword evidence="6 12" id="KW-0560">Oxidoreductase</keyword>
<dbReference type="eggNOG" id="COG0506">
    <property type="taxonomic scope" value="Bacteria"/>
</dbReference>
<dbReference type="AlphaFoldDB" id="F2NPT8"/>
<dbReference type="InterPro" id="IPR008219">
    <property type="entry name" value="PRODH_bac_arc"/>
</dbReference>
<dbReference type="EC" id="1.5.5.2" evidence="2"/>
<dbReference type="Pfam" id="PF01619">
    <property type="entry name" value="Pro_dh"/>
    <property type="match status" value="1"/>
</dbReference>
<dbReference type="NCBIfam" id="NF045947">
    <property type="entry name" value="ProDh_Thermus"/>
    <property type="match status" value="1"/>
</dbReference>
<gene>
    <name evidence="12" type="ordered locus">Marky_2141</name>
</gene>
<reference evidence="12 13" key="1">
    <citation type="journal article" date="2012" name="Stand. Genomic Sci.">
        <title>Complete genome sequence of the aerobic, heterotroph Marinithermus hydrothermalis type strain (T1(T)) from a deep-sea hydrothermal vent chimney.</title>
        <authorList>
            <person name="Copeland A."/>
            <person name="Gu W."/>
            <person name="Yasawong M."/>
            <person name="Lapidus A."/>
            <person name="Lucas S."/>
            <person name="Deshpande S."/>
            <person name="Pagani I."/>
            <person name="Tapia R."/>
            <person name="Cheng J.F."/>
            <person name="Goodwin L.A."/>
            <person name="Pitluck S."/>
            <person name="Liolios K."/>
            <person name="Ivanova N."/>
            <person name="Mavromatis K."/>
            <person name="Mikhailova N."/>
            <person name="Pati A."/>
            <person name="Chen A."/>
            <person name="Palaniappan K."/>
            <person name="Land M."/>
            <person name="Pan C."/>
            <person name="Brambilla E.M."/>
            <person name="Rohde M."/>
            <person name="Tindall B.J."/>
            <person name="Sikorski J."/>
            <person name="Goker M."/>
            <person name="Detter J.C."/>
            <person name="Bristow J."/>
            <person name="Eisen J.A."/>
            <person name="Markowitz V."/>
            <person name="Hugenholtz P."/>
            <person name="Kyrpides N.C."/>
            <person name="Klenk H.P."/>
            <person name="Woyke T."/>
        </authorList>
    </citation>
    <scope>NUCLEOTIDE SEQUENCE [LARGE SCALE GENOMIC DNA]</scope>
    <source>
        <strain evidence="13">DSM 14884 / JCM 11576 / T1</strain>
    </source>
</reference>
<feature type="binding site" evidence="10">
    <location>
        <begin position="226"/>
        <end position="227"/>
    </location>
    <ligand>
        <name>FAD</name>
        <dbReference type="ChEBI" id="CHEBI:57692"/>
    </ligand>
</feature>
<name>F2NPT8_MARHT</name>